<dbReference type="GO" id="GO:0015483">
    <property type="term" value="F:long-chain fatty acid transporting porin activity"/>
    <property type="evidence" value="ECO:0007669"/>
    <property type="project" value="TreeGrafter"/>
</dbReference>
<evidence type="ECO:0000256" key="1">
    <source>
        <dbReference type="ARBA" id="ARBA00004571"/>
    </source>
</evidence>
<evidence type="ECO:0000256" key="7">
    <source>
        <dbReference type="ARBA" id="ARBA00023237"/>
    </source>
</evidence>
<reference evidence="8 9" key="1">
    <citation type="submission" date="2019-02" db="EMBL/GenBank/DDBJ databases">
        <title>Shewanella sp. D4-2 isolated from Dokdo Island.</title>
        <authorList>
            <person name="Baek K."/>
        </authorList>
    </citation>
    <scope>NUCLEOTIDE SEQUENCE [LARGE SCALE GENOMIC DNA]</scope>
    <source>
        <strain evidence="8 9">D4-2</strain>
    </source>
</reference>
<evidence type="ECO:0000256" key="4">
    <source>
        <dbReference type="ARBA" id="ARBA00022692"/>
    </source>
</evidence>
<keyword evidence="7" id="KW-0998">Cell outer membrane</keyword>
<keyword evidence="3" id="KW-1134">Transmembrane beta strand</keyword>
<dbReference type="AlphaFoldDB" id="A0A411PLK7"/>
<dbReference type="GO" id="GO:0009279">
    <property type="term" value="C:cell outer membrane"/>
    <property type="evidence" value="ECO:0007669"/>
    <property type="project" value="UniProtKB-SubCell"/>
</dbReference>
<dbReference type="OrthoDB" id="5856323at2"/>
<evidence type="ECO:0000256" key="2">
    <source>
        <dbReference type="ARBA" id="ARBA00008163"/>
    </source>
</evidence>
<dbReference type="InterPro" id="IPR005017">
    <property type="entry name" value="OMPP1/FadL/TodX"/>
</dbReference>
<evidence type="ECO:0008006" key="10">
    <source>
        <dbReference type="Google" id="ProtNLM"/>
    </source>
</evidence>
<dbReference type="PANTHER" id="PTHR35093:SF8">
    <property type="entry name" value="OUTER MEMBRANE PROTEIN NMB0088-RELATED"/>
    <property type="match status" value="1"/>
</dbReference>
<dbReference type="KEGG" id="smai:EXU30_18515"/>
<evidence type="ECO:0000313" key="8">
    <source>
        <dbReference type="EMBL" id="QBF84436.1"/>
    </source>
</evidence>
<gene>
    <name evidence="8" type="ORF">EXU30_18515</name>
</gene>
<accession>A0A411PLK7</accession>
<evidence type="ECO:0000313" key="9">
    <source>
        <dbReference type="Proteomes" id="UP000291106"/>
    </source>
</evidence>
<keyword evidence="9" id="KW-1185">Reference proteome</keyword>
<dbReference type="Pfam" id="PF03349">
    <property type="entry name" value="Toluene_X"/>
    <property type="match status" value="1"/>
</dbReference>
<keyword evidence="6" id="KW-0472">Membrane</keyword>
<comment type="subcellular location">
    <subcellularLocation>
        <location evidence="1">Cell outer membrane</location>
        <topology evidence="1">Multi-pass membrane protein</topology>
    </subcellularLocation>
</comment>
<comment type="similarity">
    <text evidence="2">Belongs to the OmpP1/FadL family.</text>
</comment>
<dbReference type="PANTHER" id="PTHR35093">
    <property type="entry name" value="OUTER MEMBRANE PROTEIN NMB0088-RELATED"/>
    <property type="match status" value="1"/>
</dbReference>
<dbReference type="Gene3D" id="2.40.160.60">
    <property type="entry name" value="Outer membrane protein transport protein (OMPP1/FadL/TodX)"/>
    <property type="match status" value="1"/>
</dbReference>
<dbReference type="SUPFAM" id="SSF56935">
    <property type="entry name" value="Porins"/>
    <property type="match status" value="1"/>
</dbReference>
<sequence length="378" mass="41559">MLLRRVIVIISFLYIERFMRYLLLLIAFVTHQTSATGLNFWESSTLNSALASANGANAGDASVLALAPSSITAIEEPTLTASVTYYEVTTDYNIFGNQSQYSVANPIPMGFFVTPINESWFFGLSVYSRTAADITVPSIPLVHPRETRVQPILVSASPSIAYKMGTLSIAGTLEYIHAPYTLEQTSCSFGNCNTTTSQDTAQGWGAGISATWDIHARFSMAFMHRFESQLGNEDIDIRLPAITSLYASLKLGQHAQWHNSYSHSQWDGKGITYNDYIDPIGLLTGFQDSHRLATSIEYELADWTLHAGFSADQAVDQFGGIDKRYRLGVGHKLNDQITLNLAAVFESYSKKQANVEGTTLVEVQNSGAAYSLGVTYNF</sequence>
<evidence type="ECO:0000256" key="6">
    <source>
        <dbReference type="ARBA" id="ARBA00023136"/>
    </source>
</evidence>
<name>A0A411PLK7_9GAMM</name>
<dbReference type="Proteomes" id="UP000291106">
    <property type="component" value="Chromosome"/>
</dbReference>
<keyword evidence="5" id="KW-0732">Signal</keyword>
<evidence type="ECO:0000256" key="5">
    <source>
        <dbReference type="ARBA" id="ARBA00022729"/>
    </source>
</evidence>
<organism evidence="8 9">
    <name type="scientific">Shewanella maritima</name>
    <dbReference type="NCBI Taxonomy" id="2520507"/>
    <lineage>
        <taxon>Bacteria</taxon>
        <taxon>Pseudomonadati</taxon>
        <taxon>Pseudomonadota</taxon>
        <taxon>Gammaproteobacteria</taxon>
        <taxon>Alteromonadales</taxon>
        <taxon>Shewanellaceae</taxon>
        <taxon>Shewanella</taxon>
    </lineage>
</organism>
<dbReference type="EMBL" id="CP036200">
    <property type="protein sequence ID" value="QBF84436.1"/>
    <property type="molecule type" value="Genomic_DNA"/>
</dbReference>
<evidence type="ECO:0000256" key="3">
    <source>
        <dbReference type="ARBA" id="ARBA00022452"/>
    </source>
</evidence>
<keyword evidence="4" id="KW-0812">Transmembrane</keyword>
<proteinExistence type="inferred from homology"/>
<protein>
    <recommendedName>
        <fullName evidence="10">Long-chain fatty acid transport protein</fullName>
    </recommendedName>
</protein>